<comment type="caution">
    <text evidence="5">The sequence shown here is derived from an EMBL/GenBank/DDBJ whole genome shotgun (WGS) entry which is preliminary data.</text>
</comment>
<keyword evidence="1" id="KW-0547">Nucleotide-binding</keyword>
<feature type="region of interest" description="Disordered" evidence="3">
    <location>
        <begin position="543"/>
        <end position="569"/>
    </location>
</feature>
<evidence type="ECO:0000256" key="1">
    <source>
        <dbReference type="ARBA" id="ARBA00022741"/>
    </source>
</evidence>
<protein>
    <recommendedName>
        <fullName evidence="4">HTH luxR-type domain-containing protein</fullName>
    </recommendedName>
</protein>
<dbReference type="Gene3D" id="3.40.50.300">
    <property type="entry name" value="P-loop containing nucleotide triphosphate hydrolases"/>
    <property type="match status" value="1"/>
</dbReference>
<dbReference type="InterPro" id="IPR036388">
    <property type="entry name" value="WH-like_DNA-bd_sf"/>
</dbReference>
<sequence length="960" mass="103226">MPTPTHQRNAALIGRRDELREIETTLGRAGSAGRLLIVHGDPGVGKTTLARAALRAVEHAGTEALVIRLHPAAHGDPGLDAVVDQVCDTLVEETSNNTLALVTAVRRRQAQKARDRQYHLPVMLETQRAVREAAGPRPVIVLLDNANVVAERDLGALGALLYGLRSDGACVVVSGWMPMGCPGPVSTLAAAADQVVEVAPLSAEETAELARQQLGWPPAPELVAVLRRDLGRLFGNPRAVLLALSALGERGQLAVTDGRMCPTRPEDIVPLPGFHAELQRVWQPMAEHQPAGVDGNFPGEVLAVLTRMTAAAETTVDDFLDLALDVGSRPEHLGRVLDILVALRLVTVDDRRRLACPVPSLGTEMFREERDIARLHAKVVLNARQRVGGNAGALAPRLADHALAAGSELAIGVSRELLLAAARCGGPDDTSRAMRACLALLRQLRLDDERLPGILRTAIASMLHHGDADGLLDLGDRLLPRLADLMPGVQGVLQELASAWALAAFHNQWLGTHVIDGDTPAARTAMRVPQAAALLTLAARVRADPDPPHAGPPVAPAPRLPEGPGGSPAGMPAAHLLARRIPSAPETRLLIRALGPRAEPGAARSGGARRRTVDGPVPANHAELHAALAIGDWATSWEMVLGDRCVRFLDSPLHGYQALVREYLGGSWDAALKAARAIVTDPAANSHGPLFVHSRSIASDICRWRGDPQRAATWLAGVSAGAEGGPLLCWARLGVRQARGEVAEAWRRGWQDFRSLRAEGHLIGAERLLFRVVECAVRAGDGRAALDALEALEELDAAVGSRLVRATTLLARAHARNEVTCALDAYGPLVRYGGRELAFVASMWLLRATGAEEWLLEAWKWSEGMSSRPARRRLVDLAQEKGLHLPRRRRDRSAFTRLELKVIEMVVAGRTNRQISVALARSEKSVEAYLAKIFERTGCRTRVELAKAWLDGGLKRYVPN</sequence>
<dbReference type="Pfam" id="PF00196">
    <property type="entry name" value="GerE"/>
    <property type="match status" value="1"/>
</dbReference>
<organism evidence="5 6">
    <name type="scientific">Streptomyces hygroscopicus</name>
    <dbReference type="NCBI Taxonomy" id="1912"/>
    <lineage>
        <taxon>Bacteria</taxon>
        <taxon>Bacillati</taxon>
        <taxon>Actinomycetota</taxon>
        <taxon>Actinomycetes</taxon>
        <taxon>Kitasatosporales</taxon>
        <taxon>Streptomycetaceae</taxon>
        <taxon>Streptomyces</taxon>
        <taxon>Streptomyces violaceusniger group</taxon>
    </lineage>
</organism>
<gene>
    <name evidence="5" type="ORF">TPA0910_00550</name>
</gene>
<dbReference type="SMART" id="SM00421">
    <property type="entry name" value="HTH_LUXR"/>
    <property type="match status" value="1"/>
</dbReference>
<dbReference type="InterPro" id="IPR027417">
    <property type="entry name" value="P-loop_NTPase"/>
</dbReference>
<dbReference type="PRINTS" id="PR01874">
    <property type="entry name" value="DNAREPAIRADA"/>
</dbReference>
<evidence type="ECO:0000256" key="2">
    <source>
        <dbReference type="ARBA" id="ARBA00022840"/>
    </source>
</evidence>
<evidence type="ECO:0000313" key="5">
    <source>
        <dbReference type="EMBL" id="GHJ25622.1"/>
    </source>
</evidence>
<accession>A0ABQ3TQK3</accession>
<dbReference type="Pfam" id="PF13191">
    <property type="entry name" value="AAA_16"/>
    <property type="match status" value="1"/>
</dbReference>
<dbReference type="Gene3D" id="1.10.10.10">
    <property type="entry name" value="Winged helix-like DNA-binding domain superfamily/Winged helix DNA-binding domain"/>
    <property type="match status" value="1"/>
</dbReference>
<evidence type="ECO:0000259" key="4">
    <source>
        <dbReference type="PROSITE" id="PS50043"/>
    </source>
</evidence>
<dbReference type="SUPFAM" id="SSF52540">
    <property type="entry name" value="P-loop containing nucleoside triphosphate hydrolases"/>
    <property type="match status" value="1"/>
</dbReference>
<dbReference type="RefSeq" id="WP_236255596.1">
    <property type="nucleotide sequence ID" value="NZ_BNEK01000002.1"/>
</dbReference>
<dbReference type="PANTHER" id="PTHR16305">
    <property type="entry name" value="TESTICULAR SOLUBLE ADENYLYL CYCLASE"/>
    <property type="match status" value="1"/>
</dbReference>
<feature type="domain" description="HTH luxR-type" evidence="4">
    <location>
        <begin position="888"/>
        <end position="953"/>
    </location>
</feature>
<reference evidence="5" key="1">
    <citation type="submission" date="2024-05" db="EMBL/GenBank/DDBJ databases">
        <title>Whole genome shotgun sequence of Streptomyces hygroscopicus NBRC 113678.</title>
        <authorList>
            <person name="Komaki H."/>
            <person name="Tamura T."/>
        </authorList>
    </citation>
    <scope>NUCLEOTIDE SEQUENCE</scope>
    <source>
        <strain evidence="5">N11-34</strain>
    </source>
</reference>
<evidence type="ECO:0000256" key="3">
    <source>
        <dbReference type="SAM" id="MobiDB-lite"/>
    </source>
</evidence>
<proteinExistence type="predicted"/>
<dbReference type="EMBL" id="BNEK01000002">
    <property type="protein sequence ID" value="GHJ25622.1"/>
    <property type="molecule type" value="Genomic_DNA"/>
</dbReference>
<dbReference type="CDD" id="cd06170">
    <property type="entry name" value="LuxR_C_like"/>
    <property type="match status" value="1"/>
</dbReference>
<dbReference type="PANTHER" id="PTHR16305:SF28">
    <property type="entry name" value="GUANYLATE CYCLASE DOMAIN-CONTAINING PROTEIN"/>
    <property type="match status" value="1"/>
</dbReference>
<dbReference type="InterPro" id="IPR016032">
    <property type="entry name" value="Sig_transdc_resp-reg_C-effctor"/>
</dbReference>
<dbReference type="InterPro" id="IPR041664">
    <property type="entry name" value="AAA_16"/>
</dbReference>
<keyword evidence="6" id="KW-1185">Reference proteome</keyword>
<feature type="compositionally biased region" description="Pro residues" evidence="3">
    <location>
        <begin position="548"/>
        <end position="561"/>
    </location>
</feature>
<dbReference type="InterPro" id="IPR000792">
    <property type="entry name" value="Tscrpt_reg_LuxR_C"/>
</dbReference>
<name>A0ABQ3TQK3_STRHY</name>
<keyword evidence="2" id="KW-0067">ATP-binding</keyword>
<dbReference type="PROSITE" id="PS50043">
    <property type="entry name" value="HTH_LUXR_2"/>
    <property type="match status" value="1"/>
</dbReference>
<dbReference type="Proteomes" id="UP001054854">
    <property type="component" value="Unassembled WGS sequence"/>
</dbReference>
<evidence type="ECO:0000313" key="6">
    <source>
        <dbReference type="Proteomes" id="UP001054854"/>
    </source>
</evidence>
<dbReference type="SUPFAM" id="SSF46894">
    <property type="entry name" value="C-terminal effector domain of the bipartite response regulators"/>
    <property type="match status" value="1"/>
</dbReference>